<sequence>MSLPFIEDLKENGIKLINRIAENGVDFLIQNVKNKGFDLIQVNQTDSNTTSSVLTKDRVSSAVHSLLGSLVSSEPVNAFISHLWNRTENLTNTRTSENQTNNEPHVPKKNRKNQNRTPNLNQNSRTQVTESKQTTMNHETPNHESSSEPTRGPGNKEPKRIGRYSVEPDKGAKYHLEPQKENHGAKNRTEPLDIKEMEIKSRKTENNAEIYGTEEAKEEKETNGEEKRRAWVTLAVVVVVVVSEVTSTEREKVVFQGGTKLKALKEEAVKDASEGSQEEEGRLLGFAGLGGGYGGGGGYGESVSKSTKVYSSLAFTAFSSFVAYSIYYYVTSGEDARSLITYVLQDPVAVMLPLLILTLLVHKGDSAMGALRQFGPYGHPPNNNNNPSNNNNNYNYNNHIYNQPTVPHHNSLQNQVKIHDINHNRLTNQAFHNHNPDHHSYQHSDCHNHDHQQQQYQQFKDQEEKRKFEDAIRKIFSKRKMETTLWDRLFGPDDPSDLENDLTTLHDLSAKFGVYHLLPDDLKTRRGDLTRSPSSYTSYMGESQDAKGFPGMDFYSLFAFAIFFSTLTYAIFFLLQQEGEGEKRQMESSAFSVLQESLVRVVTDALERWSVWEEEEEEEEEESYSKYYLDYNINFPKYPGRVFSNLLETVRVIITRFLNESSPFMPRPLLQKARRADGHTTLSLSEGVEEERRHVQCSCVRRMSGLKTSLGVEDRDGYGGGHGSYGGGYGYGSYGHGGYGYGYGGLDPISVLAILTFLSALSYLLWWCTRNPTLCLAKPPATPTTPSTTTTTSMRSIPDSLHVGFEAGVEFLEPRGNHCES</sequence>
<evidence type="ECO:0000313" key="3">
    <source>
        <dbReference type="EMBL" id="KAK8378214.1"/>
    </source>
</evidence>
<reference evidence="3 4" key="1">
    <citation type="submission" date="2023-03" db="EMBL/GenBank/DDBJ databases">
        <title>High-quality genome of Scylla paramamosain provides insights in environmental adaptation.</title>
        <authorList>
            <person name="Zhang L."/>
        </authorList>
    </citation>
    <scope>NUCLEOTIDE SEQUENCE [LARGE SCALE GENOMIC DNA]</scope>
    <source>
        <strain evidence="3">LZ_2023a</strain>
        <tissue evidence="3">Muscle</tissue>
    </source>
</reference>
<gene>
    <name evidence="3" type="ORF">O3P69_011034</name>
</gene>
<organism evidence="3 4">
    <name type="scientific">Scylla paramamosain</name>
    <name type="common">Mud crab</name>
    <dbReference type="NCBI Taxonomy" id="85552"/>
    <lineage>
        <taxon>Eukaryota</taxon>
        <taxon>Metazoa</taxon>
        <taxon>Ecdysozoa</taxon>
        <taxon>Arthropoda</taxon>
        <taxon>Crustacea</taxon>
        <taxon>Multicrustacea</taxon>
        <taxon>Malacostraca</taxon>
        <taxon>Eumalacostraca</taxon>
        <taxon>Eucarida</taxon>
        <taxon>Decapoda</taxon>
        <taxon>Pleocyemata</taxon>
        <taxon>Brachyura</taxon>
        <taxon>Eubrachyura</taxon>
        <taxon>Portunoidea</taxon>
        <taxon>Portunidae</taxon>
        <taxon>Portuninae</taxon>
        <taxon>Scylla</taxon>
    </lineage>
</organism>
<feature type="compositionally biased region" description="Polar residues" evidence="1">
    <location>
        <begin position="115"/>
        <end position="139"/>
    </location>
</feature>
<feature type="compositionally biased region" description="Basic and acidic residues" evidence="1">
    <location>
        <begin position="154"/>
        <end position="206"/>
    </location>
</feature>
<feature type="compositionally biased region" description="Polar residues" evidence="1">
    <location>
        <begin position="91"/>
        <end position="103"/>
    </location>
</feature>
<name>A0AAW0SS34_SCYPA</name>
<feature type="region of interest" description="Disordered" evidence="1">
    <location>
        <begin position="91"/>
        <end position="226"/>
    </location>
</feature>
<feature type="region of interest" description="Disordered" evidence="1">
    <location>
        <begin position="431"/>
        <end position="452"/>
    </location>
</feature>
<evidence type="ECO:0000256" key="2">
    <source>
        <dbReference type="SAM" id="Phobius"/>
    </source>
</evidence>
<evidence type="ECO:0000313" key="4">
    <source>
        <dbReference type="Proteomes" id="UP001487740"/>
    </source>
</evidence>
<feature type="transmembrane region" description="Helical" evidence="2">
    <location>
        <begin position="554"/>
        <end position="575"/>
    </location>
</feature>
<comment type="caution">
    <text evidence="3">The sequence shown here is derived from an EMBL/GenBank/DDBJ whole genome shotgun (WGS) entry which is preliminary data.</text>
</comment>
<feature type="compositionally biased region" description="Basic and acidic residues" evidence="1">
    <location>
        <begin position="214"/>
        <end position="226"/>
    </location>
</feature>
<dbReference type="AlphaFoldDB" id="A0AAW0SS34"/>
<accession>A0AAW0SS34</accession>
<dbReference type="EMBL" id="JARAKH010000045">
    <property type="protein sequence ID" value="KAK8378214.1"/>
    <property type="molecule type" value="Genomic_DNA"/>
</dbReference>
<feature type="compositionally biased region" description="Basic and acidic residues" evidence="1">
    <location>
        <begin position="434"/>
        <end position="452"/>
    </location>
</feature>
<keyword evidence="2" id="KW-0472">Membrane</keyword>
<keyword evidence="2" id="KW-1133">Transmembrane helix</keyword>
<proteinExistence type="predicted"/>
<dbReference type="Proteomes" id="UP001487740">
    <property type="component" value="Unassembled WGS sequence"/>
</dbReference>
<keyword evidence="2" id="KW-0812">Transmembrane</keyword>
<feature type="transmembrane region" description="Helical" evidence="2">
    <location>
        <begin position="749"/>
        <end position="768"/>
    </location>
</feature>
<protein>
    <submittedName>
        <fullName evidence="3">Uncharacterized protein</fullName>
    </submittedName>
</protein>
<keyword evidence="4" id="KW-1185">Reference proteome</keyword>
<evidence type="ECO:0000256" key="1">
    <source>
        <dbReference type="SAM" id="MobiDB-lite"/>
    </source>
</evidence>